<sequence>MSYRLISELQTRVDRWRETMLDDAARLRYYQRNLLEMRRFSPRPHNSITLTLRQCAAARKMMNHASRALASCRSNIKELSGNNLQ</sequence>
<protein>
    <submittedName>
        <fullName evidence="1">Uncharacterized protein</fullName>
    </submittedName>
</protein>
<dbReference type="Proteomes" id="UP001214666">
    <property type="component" value="Chromosome"/>
</dbReference>
<evidence type="ECO:0000313" key="1">
    <source>
        <dbReference type="EMBL" id="WEE26762.1"/>
    </source>
</evidence>
<dbReference type="RefSeq" id="WP_049045794.1">
    <property type="nucleotide sequence ID" value="NZ_CP118942.1"/>
</dbReference>
<accession>A0AAX3P5I6</accession>
<evidence type="ECO:0000313" key="2">
    <source>
        <dbReference type="Proteomes" id="UP001214666"/>
    </source>
</evidence>
<dbReference type="EMBL" id="CP118942">
    <property type="protein sequence ID" value="WEE26762.1"/>
    <property type="molecule type" value="Genomic_DNA"/>
</dbReference>
<dbReference type="AlphaFoldDB" id="A0AAX3P5I6"/>
<organism evidence="1 2">
    <name type="scientific">Aeromonas hydrophila</name>
    <dbReference type="NCBI Taxonomy" id="644"/>
    <lineage>
        <taxon>Bacteria</taxon>
        <taxon>Pseudomonadati</taxon>
        <taxon>Pseudomonadota</taxon>
        <taxon>Gammaproteobacteria</taxon>
        <taxon>Aeromonadales</taxon>
        <taxon>Aeromonadaceae</taxon>
        <taxon>Aeromonas</taxon>
    </lineage>
</organism>
<reference evidence="1" key="1">
    <citation type="submission" date="2023-02" db="EMBL/GenBank/DDBJ databases">
        <title>The sequence of Aeromonas hydrophila K533.</title>
        <authorList>
            <person name="Luo X."/>
        </authorList>
    </citation>
    <scope>NUCLEOTIDE SEQUENCE</scope>
    <source>
        <strain evidence="1">K533</strain>
    </source>
</reference>
<gene>
    <name evidence="1" type="ORF">PY771_00055</name>
</gene>
<proteinExistence type="predicted"/>
<name>A0AAX3P5I6_AERHY</name>